<gene>
    <name evidence="2" type="ORF">SDC9_141330</name>
</gene>
<keyword evidence="1" id="KW-0472">Membrane</keyword>
<proteinExistence type="predicted"/>
<evidence type="ECO:0000313" key="2">
    <source>
        <dbReference type="EMBL" id="MPM94185.1"/>
    </source>
</evidence>
<dbReference type="AlphaFoldDB" id="A0A645DXZ7"/>
<protein>
    <submittedName>
        <fullName evidence="2">Uncharacterized protein</fullName>
    </submittedName>
</protein>
<dbReference type="EMBL" id="VSSQ01040861">
    <property type="protein sequence ID" value="MPM94185.1"/>
    <property type="molecule type" value="Genomic_DNA"/>
</dbReference>
<keyword evidence="1" id="KW-1133">Transmembrane helix</keyword>
<reference evidence="2" key="1">
    <citation type="submission" date="2019-08" db="EMBL/GenBank/DDBJ databases">
        <authorList>
            <person name="Kucharzyk K."/>
            <person name="Murdoch R.W."/>
            <person name="Higgins S."/>
            <person name="Loffler F."/>
        </authorList>
    </citation>
    <scope>NUCLEOTIDE SEQUENCE</scope>
</reference>
<sequence>MVNASIFLKDPIDIINKRDYVSLEITFYFELASFVFVYELSLKDSLLSNLRITFLLNDFES</sequence>
<keyword evidence="1" id="KW-0812">Transmembrane</keyword>
<accession>A0A645DXZ7</accession>
<evidence type="ECO:0000256" key="1">
    <source>
        <dbReference type="SAM" id="Phobius"/>
    </source>
</evidence>
<comment type="caution">
    <text evidence="2">The sequence shown here is derived from an EMBL/GenBank/DDBJ whole genome shotgun (WGS) entry which is preliminary data.</text>
</comment>
<organism evidence="2">
    <name type="scientific">bioreactor metagenome</name>
    <dbReference type="NCBI Taxonomy" id="1076179"/>
    <lineage>
        <taxon>unclassified sequences</taxon>
        <taxon>metagenomes</taxon>
        <taxon>ecological metagenomes</taxon>
    </lineage>
</organism>
<name>A0A645DXZ7_9ZZZZ</name>
<feature type="transmembrane region" description="Helical" evidence="1">
    <location>
        <begin position="20"/>
        <end position="41"/>
    </location>
</feature>